<gene>
    <name evidence="1" type="ORF">L916_13983</name>
</gene>
<proteinExistence type="predicted"/>
<evidence type="ECO:0000313" key="1">
    <source>
        <dbReference type="EMBL" id="ETL33583.1"/>
    </source>
</evidence>
<dbReference type="PANTHER" id="PTHR35796:SF3">
    <property type="entry name" value="BHLH DOMAIN-CONTAINING PROTEIN"/>
    <property type="match status" value="1"/>
</dbReference>
<dbReference type="AlphaFoldDB" id="W2IJQ0"/>
<sequence>MAFLAEDDDAMRAFEAVLKFVDDFTVNQGQMLCQDSVIRERLKGNGTASRPVSDAIKARRRAADNARKRMLRKAGVYGDPNRARNERKLEIAYLREKVGQLEKELQTLQERPLLTNSDRRETGNCASAPPNCTEVQVSSIWEGFAARQRSRREKAERENVRLKLVLEGQIKVAKSLESLLLKRAQQQIAECTSSIQKPGDICPLGRTLDFRADAADFQELLEYLDAAYSEVDAVFAANGLAAMEMTQQDIHMREGVNGMYLEVFSNKVMPFGQHATAEATWNYFKGSEKHRGNLYAKAAQNLDTPYTIIEHFSKELFAGNSSTDVRVKQIIRRYVEADREVVVWVATIAPIEIKRKAFAGLSSHHRNYAVIKRAKASTPERELSLLQLVAHVTLDTEAGTIYDPMYIRALTDFLLNNAAGNVKADQELIENVLMDQTLDQH</sequence>
<dbReference type="PANTHER" id="PTHR35796">
    <property type="entry name" value="HYPOTHETICAL CYTOSOLIC PROTEIN"/>
    <property type="match status" value="1"/>
</dbReference>
<organism evidence="1">
    <name type="scientific">Phytophthora nicotianae</name>
    <name type="common">Potato buckeye rot agent</name>
    <name type="synonym">Phytophthora parasitica</name>
    <dbReference type="NCBI Taxonomy" id="4792"/>
    <lineage>
        <taxon>Eukaryota</taxon>
        <taxon>Sar</taxon>
        <taxon>Stramenopiles</taxon>
        <taxon>Oomycota</taxon>
        <taxon>Peronosporomycetes</taxon>
        <taxon>Peronosporales</taxon>
        <taxon>Peronosporaceae</taxon>
        <taxon>Phytophthora</taxon>
    </lineage>
</organism>
<dbReference type="EMBL" id="KI674502">
    <property type="protein sequence ID" value="ETL33583.1"/>
    <property type="molecule type" value="Genomic_DNA"/>
</dbReference>
<dbReference type="VEuPathDB" id="FungiDB:PPTG_14504"/>
<protein>
    <recommendedName>
        <fullName evidence="2">M96 mating-specific protein family</fullName>
    </recommendedName>
</protein>
<evidence type="ECO:0008006" key="2">
    <source>
        <dbReference type="Google" id="ProtNLM"/>
    </source>
</evidence>
<name>W2IJQ0_PHYNI</name>
<accession>W2IJQ0</accession>
<dbReference type="Proteomes" id="UP000053864">
    <property type="component" value="Unassembled WGS sequence"/>
</dbReference>
<reference evidence="1" key="1">
    <citation type="submission" date="2013-11" db="EMBL/GenBank/DDBJ databases">
        <title>The Genome Sequence of Phytophthora parasitica CJ05E6.</title>
        <authorList>
            <consortium name="The Broad Institute Genomics Platform"/>
            <person name="Russ C."/>
            <person name="Tyler B."/>
            <person name="Panabieres F."/>
            <person name="Shan W."/>
            <person name="Tripathy S."/>
            <person name="Grunwald N."/>
            <person name="Machado M."/>
            <person name="Johnson C.S."/>
            <person name="Arredondo F."/>
            <person name="Hong C."/>
            <person name="Coffey M."/>
            <person name="Young S.K."/>
            <person name="Zeng Q."/>
            <person name="Gargeya S."/>
            <person name="Fitzgerald M."/>
            <person name="Abouelleil A."/>
            <person name="Alvarado L."/>
            <person name="Chapman S.B."/>
            <person name="Gainer-Dewar J."/>
            <person name="Goldberg J."/>
            <person name="Griggs A."/>
            <person name="Gujja S."/>
            <person name="Hansen M."/>
            <person name="Howarth C."/>
            <person name="Imamovic A."/>
            <person name="Ireland A."/>
            <person name="Larimer J."/>
            <person name="McCowan C."/>
            <person name="Murphy C."/>
            <person name="Pearson M."/>
            <person name="Poon T.W."/>
            <person name="Priest M."/>
            <person name="Roberts A."/>
            <person name="Saif S."/>
            <person name="Shea T."/>
            <person name="Sykes S."/>
            <person name="Wortman J."/>
            <person name="Nusbaum C."/>
            <person name="Birren B."/>
        </authorList>
    </citation>
    <scope>NUCLEOTIDE SEQUENCE [LARGE SCALE GENOMIC DNA]</scope>
    <source>
        <strain evidence="1">CJ05E6</strain>
    </source>
</reference>